<feature type="domain" description="AMP-binding enzyme C-terminal" evidence="5">
    <location>
        <begin position="2"/>
        <end position="42"/>
    </location>
</feature>
<dbReference type="Pfam" id="PF13193">
    <property type="entry name" value="AMP-binding_C"/>
    <property type="match status" value="1"/>
</dbReference>
<gene>
    <name evidence="6" type="ORF">AKJ39_04160</name>
</gene>
<evidence type="ECO:0000313" key="6">
    <source>
        <dbReference type="EMBL" id="KXA96787.1"/>
    </source>
</evidence>
<dbReference type="GO" id="GO:0006631">
    <property type="term" value="P:fatty acid metabolic process"/>
    <property type="evidence" value="ECO:0007669"/>
    <property type="project" value="UniProtKB-KW"/>
</dbReference>
<evidence type="ECO:0000256" key="4">
    <source>
        <dbReference type="ARBA" id="ARBA00023098"/>
    </source>
</evidence>
<evidence type="ECO:0000313" key="7">
    <source>
        <dbReference type="Proteomes" id="UP000070257"/>
    </source>
</evidence>
<dbReference type="PANTHER" id="PTHR43859">
    <property type="entry name" value="ACYL-ACTIVATING ENZYME"/>
    <property type="match status" value="1"/>
</dbReference>
<dbReference type="AlphaFoldDB" id="A0A656YXW4"/>
<comment type="caution">
    <text evidence="6">The sequence shown here is derived from an EMBL/GenBank/DDBJ whole genome shotgun (WGS) entry which is preliminary data.</text>
</comment>
<protein>
    <recommendedName>
        <fullName evidence="5">AMP-binding enzyme C-terminal domain-containing protein</fullName>
    </recommendedName>
</protein>
<sequence length="61" mass="7303">MVPEKKVSEEEIIDYCRGKLADYERPKSVDFVDDLPKTTYGKIDKKTLREPYWKGEEREIH</sequence>
<evidence type="ECO:0000256" key="3">
    <source>
        <dbReference type="ARBA" id="ARBA00022832"/>
    </source>
</evidence>
<dbReference type="GO" id="GO:0016874">
    <property type="term" value="F:ligase activity"/>
    <property type="evidence" value="ECO:0007669"/>
    <property type="project" value="UniProtKB-KW"/>
</dbReference>
<keyword evidence="3" id="KW-0276">Fatty acid metabolism</keyword>
<evidence type="ECO:0000256" key="2">
    <source>
        <dbReference type="ARBA" id="ARBA00022598"/>
    </source>
</evidence>
<dbReference type="InterPro" id="IPR045851">
    <property type="entry name" value="AMP-bd_C_sf"/>
</dbReference>
<name>A0A656YXW4_9EURY</name>
<keyword evidence="4" id="KW-0443">Lipid metabolism</keyword>
<dbReference type="EMBL" id="LHXT01000082">
    <property type="protein sequence ID" value="KXA96787.1"/>
    <property type="molecule type" value="Genomic_DNA"/>
</dbReference>
<evidence type="ECO:0000256" key="1">
    <source>
        <dbReference type="ARBA" id="ARBA00006432"/>
    </source>
</evidence>
<keyword evidence="7" id="KW-1185">Reference proteome</keyword>
<dbReference type="Proteomes" id="UP000070257">
    <property type="component" value="Unassembled WGS sequence"/>
</dbReference>
<dbReference type="PANTHER" id="PTHR43859:SF4">
    <property type="entry name" value="BUTANOATE--COA LIGASE AAE1-RELATED"/>
    <property type="match status" value="1"/>
</dbReference>
<reference evidence="6 7" key="1">
    <citation type="journal article" date="2016" name="Sci. Rep.">
        <title>Metabolic traits of an uncultured archaeal lineage -MSBL1- from brine pools of the Red Sea.</title>
        <authorList>
            <person name="Mwirichia R."/>
            <person name="Alam I."/>
            <person name="Rashid M."/>
            <person name="Vinu M."/>
            <person name="Ba-Alawi W."/>
            <person name="Anthony Kamau A."/>
            <person name="Kamanda Ngugi D."/>
            <person name="Goker M."/>
            <person name="Klenk H.P."/>
            <person name="Bajic V."/>
            <person name="Stingl U."/>
        </authorList>
    </citation>
    <scope>NUCLEOTIDE SEQUENCE [LARGE SCALE GENOMIC DNA]</scope>
    <source>
        <strain evidence="6">SCGC-AAA259J03</strain>
    </source>
</reference>
<keyword evidence="2" id="KW-0436">Ligase</keyword>
<organism evidence="6 7">
    <name type="scientific">candidate division MSBL1 archaeon SCGC-AAA259J03</name>
    <dbReference type="NCBI Taxonomy" id="1698269"/>
    <lineage>
        <taxon>Archaea</taxon>
        <taxon>Methanobacteriati</taxon>
        <taxon>Methanobacteriota</taxon>
        <taxon>candidate division MSBL1</taxon>
    </lineage>
</organism>
<dbReference type="InterPro" id="IPR025110">
    <property type="entry name" value="AMP-bd_C"/>
</dbReference>
<proteinExistence type="inferred from homology"/>
<dbReference type="SUPFAM" id="SSF56801">
    <property type="entry name" value="Acetyl-CoA synthetase-like"/>
    <property type="match status" value="1"/>
</dbReference>
<comment type="similarity">
    <text evidence="1">Belongs to the ATP-dependent AMP-binding enzyme family.</text>
</comment>
<evidence type="ECO:0000259" key="5">
    <source>
        <dbReference type="Pfam" id="PF13193"/>
    </source>
</evidence>
<accession>A0A656YXW4</accession>
<dbReference type="Gene3D" id="3.30.300.30">
    <property type="match status" value="1"/>
</dbReference>